<dbReference type="InterPro" id="IPR027417">
    <property type="entry name" value="P-loop_NTPase"/>
</dbReference>
<dbReference type="Pfam" id="PF13481">
    <property type="entry name" value="AAA_25"/>
    <property type="match status" value="1"/>
</dbReference>
<dbReference type="InterPro" id="IPR015330">
    <property type="entry name" value="DNA_primase/pol_bifunc_N"/>
</dbReference>
<dbReference type="Proteomes" id="UP000232164">
    <property type="component" value="Unassembled WGS sequence"/>
</dbReference>
<evidence type="ECO:0000313" key="4">
    <source>
        <dbReference type="Proteomes" id="UP000232164"/>
    </source>
</evidence>
<dbReference type="EMBL" id="PIQN01000022">
    <property type="protein sequence ID" value="PKA40435.1"/>
    <property type="molecule type" value="Genomic_DNA"/>
</dbReference>
<accession>A0A2N0D2T0</accession>
<comment type="caution">
    <text evidence="3">The sequence shown here is derived from an EMBL/GenBank/DDBJ whole genome shotgun (WGS) entry which is preliminary data.</text>
</comment>
<protein>
    <recommendedName>
        <fullName evidence="2">DNA primase/polymerase bifunctional N-terminal domain-containing protein</fullName>
    </recommendedName>
</protein>
<dbReference type="Pfam" id="PF09250">
    <property type="entry name" value="Prim-Pol"/>
    <property type="match status" value="1"/>
</dbReference>
<dbReference type="CDD" id="cd04859">
    <property type="entry name" value="Prim_Pol"/>
    <property type="match status" value="1"/>
</dbReference>
<reference evidence="3 4" key="2">
    <citation type="submission" date="2017-12" db="EMBL/GenBank/DDBJ databases">
        <title>Genome sequence of Rhizobium sullae HCNT1 isolated from Sulla coronaria nodules and featuring peculiar denitrification phenotypes.</title>
        <authorList>
            <person name="De Diego-Diaz B."/>
            <person name="Treu L."/>
            <person name="Campanaro S."/>
            <person name="Da Silva Duarte V."/>
            <person name="Basaglia M."/>
            <person name="Favaro L."/>
            <person name="Casella S."/>
            <person name="Squartini A."/>
        </authorList>
    </citation>
    <scope>NUCLEOTIDE SEQUENCE [LARGE SCALE GENOMIC DNA]</scope>
    <source>
        <strain evidence="3 4">HCNT1</strain>
    </source>
</reference>
<dbReference type="RefSeq" id="WP_100772678.1">
    <property type="nucleotide sequence ID" value="NZ_PIQN01000022.1"/>
</dbReference>
<gene>
    <name evidence="3" type="ORF">CWR43_28055</name>
</gene>
<dbReference type="SUPFAM" id="SSF52540">
    <property type="entry name" value="P-loop containing nucleoside triphosphate hydrolases"/>
    <property type="match status" value="1"/>
</dbReference>
<evidence type="ECO:0000256" key="1">
    <source>
        <dbReference type="SAM" id="MobiDB-lite"/>
    </source>
</evidence>
<name>A0A2N0D2T0_RHISU</name>
<evidence type="ECO:0000313" key="3">
    <source>
        <dbReference type="EMBL" id="PKA40435.1"/>
    </source>
</evidence>
<evidence type="ECO:0000259" key="2">
    <source>
        <dbReference type="SMART" id="SM00943"/>
    </source>
</evidence>
<sequence>MAKIDFKVPPTPTTRAPVDVARSYIAAGIPTFPCRESNQWGEDPSTGEWRQWDEKSPFTPNGLKGATTSARIVGIWFGERYPAALIGLPTGSPLGAWVLDLDRHGDLDGHAWLAEMEAKHGALPETARASTANGGTHIFFNHVDGVRNRAAIAPGVDTRGQDGYIVGPGSVMADGRRYQWIDYDGEGLPPIADAPAWLLDMVIQRASESVATKPREYTYQPEDAGAVRYAARAFELELDKLSTAPKGQRGQQLFASACSVGELVAAGHLSRSDAESGLIDAARSNGLATTDGERRCLDKIKRGLDKTANSPRQIPDREFDNDNTFVDPEKIAGMVATTKARKEREAAEPATTDATQPTAPRKRERFEKTWFDQIEEGKPKETFIKGVLGAREFTTVSGLPGTGKSVIVTDMACHVAAGMDWHGRKVKPGLVVYVAAERKSLTERRMMAFRKEHGVKDVPLLIMAGRLDFTKDLKDVRELIAAIKEAETETGLQCVWVIVDTLTRVFGGGDQNASKDMTKFVQSCDEILADTMAHVTAIHHSSWNGERGKGAIDLDGAVDASFMVKKDHGKYKLVCDGTNDGDEGDVLTFNMKSVQIGVDEDGEATTAPVVVLADGTDGKPLSSGTLKGYKGDVLKALHAAIEKSGIEPGGRAFPEDVLVVDEQTWRTEYYAMRDTSTTAGAETAKKQFQRAPSALVQDGHVNNIGLWYWPA</sequence>
<feature type="region of interest" description="Disordered" evidence="1">
    <location>
        <begin position="339"/>
        <end position="362"/>
    </location>
</feature>
<feature type="compositionally biased region" description="Low complexity" evidence="1">
    <location>
        <begin position="348"/>
        <end position="359"/>
    </location>
</feature>
<dbReference type="SUPFAM" id="SSF56747">
    <property type="entry name" value="Prim-pol domain"/>
    <property type="match status" value="1"/>
</dbReference>
<reference evidence="3 4" key="1">
    <citation type="submission" date="2017-11" db="EMBL/GenBank/DDBJ databases">
        <authorList>
            <person name="Han C.G."/>
        </authorList>
    </citation>
    <scope>NUCLEOTIDE SEQUENCE [LARGE SCALE GENOMIC DNA]</scope>
    <source>
        <strain evidence="3 4">HCNT1</strain>
    </source>
</reference>
<dbReference type="AlphaFoldDB" id="A0A2N0D2T0"/>
<dbReference type="Gene3D" id="3.40.50.300">
    <property type="entry name" value="P-loop containing nucleotide triphosphate hydrolases"/>
    <property type="match status" value="1"/>
</dbReference>
<proteinExistence type="predicted"/>
<dbReference type="SMART" id="SM00943">
    <property type="entry name" value="Prim-Pol"/>
    <property type="match status" value="1"/>
</dbReference>
<organism evidence="3 4">
    <name type="scientific">Rhizobium sullae</name>
    <name type="common">Rhizobium hedysari</name>
    <dbReference type="NCBI Taxonomy" id="50338"/>
    <lineage>
        <taxon>Bacteria</taxon>
        <taxon>Pseudomonadati</taxon>
        <taxon>Pseudomonadota</taxon>
        <taxon>Alphaproteobacteria</taxon>
        <taxon>Hyphomicrobiales</taxon>
        <taxon>Rhizobiaceae</taxon>
        <taxon>Rhizobium/Agrobacterium group</taxon>
        <taxon>Rhizobium</taxon>
    </lineage>
</organism>
<feature type="domain" description="DNA primase/polymerase bifunctional N-terminal" evidence="2">
    <location>
        <begin position="21"/>
        <end position="198"/>
    </location>
</feature>